<sequence>MVYFVEYLNFKIFQEFTDIVRHPPPLCNAGPIGDEPYKWQATICGPPNSPYEGGVFYLSINFPKNYPMKPPEVWFKTQIYHPNIGEKGAICLDILQHKWTPALTISKVLISICSLFTDPNPKSPMRGAIAEQYVNDRAAYDATAKEWTQKYAM</sequence>
<keyword evidence="2" id="KW-1185">Reference proteome</keyword>
<reference evidence="1" key="1">
    <citation type="submission" date="2023-11" db="EMBL/GenBank/DDBJ databases">
        <authorList>
            <person name="Poullet M."/>
        </authorList>
    </citation>
    <scope>NUCLEOTIDE SEQUENCE</scope>
    <source>
        <strain evidence="1">E1834</strain>
    </source>
</reference>
<gene>
    <name evidence="1" type="ORF">MENTE1834_LOCUS38224</name>
</gene>
<protein>
    <submittedName>
        <fullName evidence="1">Uncharacterized protein</fullName>
    </submittedName>
</protein>
<accession>A0ACB1AFX2</accession>
<proteinExistence type="predicted"/>
<dbReference type="EMBL" id="CAVMJV010000082">
    <property type="protein sequence ID" value="CAK5090437.1"/>
    <property type="molecule type" value="Genomic_DNA"/>
</dbReference>
<dbReference type="Proteomes" id="UP001497535">
    <property type="component" value="Unassembled WGS sequence"/>
</dbReference>
<organism evidence="1 2">
    <name type="scientific">Meloidogyne enterolobii</name>
    <name type="common">Root-knot nematode worm</name>
    <name type="synonym">Meloidogyne mayaguensis</name>
    <dbReference type="NCBI Taxonomy" id="390850"/>
    <lineage>
        <taxon>Eukaryota</taxon>
        <taxon>Metazoa</taxon>
        <taxon>Ecdysozoa</taxon>
        <taxon>Nematoda</taxon>
        <taxon>Chromadorea</taxon>
        <taxon>Rhabditida</taxon>
        <taxon>Tylenchina</taxon>
        <taxon>Tylenchomorpha</taxon>
        <taxon>Tylenchoidea</taxon>
        <taxon>Meloidogynidae</taxon>
        <taxon>Meloidogyninae</taxon>
        <taxon>Meloidogyne</taxon>
    </lineage>
</organism>
<comment type="caution">
    <text evidence="1">The sequence shown here is derived from an EMBL/GenBank/DDBJ whole genome shotgun (WGS) entry which is preliminary data.</text>
</comment>
<evidence type="ECO:0000313" key="2">
    <source>
        <dbReference type="Proteomes" id="UP001497535"/>
    </source>
</evidence>
<name>A0ACB1AFX2_MELEN</name>
<evidence type="ECO:0000313" key="1">
    <source>
        <dbReference type="EMBL" id="CAK5090437.1"/>
    </source>
</evidence>